<dbReference type="InterPro" id="IPR021136">
    <property type="entry name" value="Flagellar_hook_control-like_C"/>
</dbReference>
<name>A0ABT1N9S8_9FIRM</name>
<organism evidence="3 4">
    <name type="scientific">Lutispora saccharofermentans</name>
    <dbReference type="NCBI Taxonomy" id="3024236"/>
    <lineage>
        <taxon>Bacteria</taxon>
        <taxon>Bacillati</taxon>
        <taxon>Bacillota</taxon>
        <taxon>Clostridia</taxon>
        <taxon>Lutisporales</taxon>
        <taxon>Lutisporaceae</taxon>
        <taxon>Lutispora</taxon>
    </lineage>
</organism>
<dbReference type="InterPro" id="IPR052563">
    <property type="entry name" value="FliK"/>
</dbReference>
<keyword evidence="4" id="KW-1185">Reference proteome</keyword>
<sequence>MNYVELMSFTKGGLNGFKTDLKPNSTSGSSGYGRIMEKAIMRRENKEVLKDMDKPKSQLDFKSMSKETVVNQRTVDEEGIKPENLKDAVPLESLLEDGNEDVEKSEAESLLAMLSGMLNLSTQDIENIGHILRDSLSGAESGKTFKASAIDDIRNLLQENTMLSKDEIENAIGQLEIGKHKFIAAQNAMEESDPDKPQLKKIDGLTEGKEIHKLTSTDSPVRASKVPASAKAEAKEPLLATEVTDNGGASDKVDNHEQKDRSSHEEPKIIADRVIKRPEFVEILSSKNKTNAALGIEYIGADEKNHKIADDIKPAAKNLEYLGRPQSISKEELLSQIAEKYKVVHTQDASEIRIQLKPDSLGKLTIRLIMEKGEMTAKFIADNHSVKEVIESNFSELRDALSQKGINIQNLSVSVGQQGKWQYENQNFKAWKNNIKRSQYIESSDLEAAASVLDYDNPYNVSDGLVDIKV</sequence>
<evidence type="ECO:0000313" key="3">
    <source>
        <dbReference type="EMBL" id="MCQ1527998.1"/>
    </source>
</evidence>
<gene>
    <name evidence="3" type="ORF">LJD61_00335</name>
</gene>
<dbReference type="EMBL" id="JAJEKE010000001">
    <property type="protein sequence ID" value="MCQ1527998.1"/>
    <property type="molecule type" value="Genomic_DNA"/>
</dbReference>
<dbReference type="RefSeq" id="WP_255225513.1">
    <property type="nucleotide sequence ID" value="NZ_JAJEKE010000001.1"/>
</dbReference>
<keyword evidence="3" id="KW-0966">Cell projection</keyword>
<evidence type="ECO:0000259" key="2">
    <source>
        <dbReference type="Pfam" id="PF02120"/>
    </source>
</evidence>
<reference evidence="3 4" key="1">
    <citation type="submission" date="2021-10" db="EMBL/GenBank/DDBJ databases">
        <title>Lutispora strain m25 sp. nov., a thermophilic, non-spore-forming bacterium isolated from a lab-scale methanogenic bioreactor digesting anaerobic sludge.</title>
        <authorList>
            <person name="El Houari A."/>
            <person name="Mcdonald J."/>
        </authorList>
    </citation>
    <scope>NUCLEOTIDE SEQUENCE [LARGE SCALE GENOMIC DNA]</scope>
    <source>
        <strain evidence="4">m25</strain>
    </source>
</reference>
<feature type="region of interest" description="Disordered" evidence="1">
    <location>
        <begin position="188"/>
        <end position="270"/>
    </location>
</feature>
<feature type="domain" description="Flagellar hook-length control protein-like C-terminal" evidence="2">
    <location>
        <begin position="346"/>
        <end position="419"/>
    </location>
</feature>
<keyword evidence="3" id="KW-0282">Flagellum</keyword>
<comment type="caution">
    <text evidence="3">The sequence shown here is derived from an EMBL/GenBank/DDBJ whole genome shotgun (WGS) entry which is preliminary data.</text>
</comment>
<dbReference type="Proteomes" id="UP001651880">
    <property type="component" value="Unassembled WGS sequence"/>
</dbReference>
<dbReference type="CDD" id="cd17470">
    <property type="entry name" value="T3SS_Flik_C"/>
    <property type="match status" value="1"/>
</dbReference>
<feature type="compositionally biased region" description="Basic and acidic residues" evidence="1">
    <location>
        <begin position="194"/>
        <end position="215"/>
    </location>
</feature>
<dbReference type="PANTHER" id="PTHR37533">
    <property type="entry name" value="FLAGELLAR HOOK-LENGTH CONTROL PROTEIN"/>
    <property type="match status" value="1"/>
</dbReference>
<feature type="compositionally biased region" description="Basic and acidic residues" evidence="1">
    <location>
        <begin position="251"/>
        <end position="270"/>
    </location>
</feature>
<evidence type="ECO:0000313" key="4">
    <source>
        <dbReference type="Proteomes" id="UP001651880"/>
    </source>
</evidence>
<protein>
    <submittedName>
        <fullName evidence="3">Flagellar hook-length control protein FliK</fullName>
    </submittedName>
</protein>
<accession>A0ABT1N9S8</accession>
<dbReference type="PANTHER" id="PTHR37533:SF2">
    <property type="entry name" value="FLAGELLAR HOOK-LENGTH CONTROL PROTEIN"/>
    <property type="match status" value="1"/>
</dbReference>
<dbReference type="Pfam" id="PF02120">
    <property type="entry name" value="Flg_hook"/>
    <property type="match status" value="1"/>
</dbReference>
<evidence type="ECO:0000256" key="1">
    <source>
        <dbReference type="SAM" id="MobiDB-lite"/>
    </source>
</evidence>
<keyword evidence="3" id="KW-0969">Cilium</keyword>
<dbReference type="Gene3D" id="3.30.750.140">
    <property type="match status" value="1"/>
</dbReference>
<dbReference type="InterPro" id="IPR038610">
    <property type="entry name" value="FliK-like_C_sf"/>
</dbReference>
<proteinExistence type="predicted"/>